<feature type="compositionally biased region" description="Gly residues" evidence="1">
    <location>
        <begin position="81"/>
        <end position="91"/>
    </location>
</feature>
<name>A0A8T0TMC8_PANVG</name>
<dbReference type="AlphaFoldDB" id="A0A8T0TMC8"/>
<proteinExistence type="predicted"/>
<accession>A0A8T0TMC8</accession>
<evidence type="ECO:0000313" key="2">
    <source>
        <dbReference type="EMBL" id="KAG2612020.1"/>
    </source>
</evidence>
<evidence type="ECO:0000256" key="1">
    <source>
        <dbReference type="SAM" id="MobiDB-lite"/>
    </source>
</evidence>
<sequence>MAATATAAAAALDGSARRRTAYARTELEALRGAPSEEAQARLWTEVRAALVAAGCSSEYDGLLVAEDEEPRSGRGSKGRKAAGGGGAGAGRKWGKETAAPPFSGVPEISAWRNGDLGVSHKHCLEAGARGPGVAYGVVEEQGEDMEYEDDNDDDYEGILKPAFVVDGDPDFESGEPLDGFEYLRHVSYWLVPSLFCSTGECYIWLSICHPYSSCLSYKMWGFSVWYSIKVMKP</sequence>
<dbReference type="EMBL" id="CM029043">
    <property type="protein sequence ID" value="KAG2612025.1"/>
    <property type="molecule type" value="Genomic_DNA"/>
</dbReference>
<organism evidence="2 3">
    <name type="scientific">Panicum virgatum</name>
    <name type="common">Blackwell switchgrass</name>
    <dbReference type="NCBI Taxonomy" id="38727"/>
    <lineage>
        <taxon>Eukaryota</taxon>
        <taxon>Viridiplantae</taxon>
        <taxon>Streptophyta</taxon>
        <taxon>Embryophyta</taxon>
        <taxon>Tracheophyta</taxon>
        <taxon>Spermatophyta</taxon>
        <taxon>Magnoliopsida</taxon>
        <taxon>Liliopsida</taxon>
        <taxon>Poales</taxon>
        <taxon>Poaceae</taxon>
        <taxon>PACMAD clade</taxon>
        <taxon>Panicoideae</taxon>
        <taxon>Panicodae</taxon>
        <taxon>Paniceae</taxon>
        <taxon>Panicinae</taxon>
        <taxon>Panicum</taxon>
        <taxon>Panicum sect. Hiantes</taxon>
    </lineage>
</organism>
<comment type="caution">
    <text evidence="2">The sequence shown here is derived from an EMBL/GenBank/DDBJ whole genome shotgun (WGS) entry which is preliminary data.</text>
</comment>
<gene>
    <name evidence="2" type="ORF">PVAP13_4KG251405</name>
</gene>
<feature type="region of interest" description="Disordered" evidence="1">
    <location>
        <begin position="66"/>
        <end position="106"/>
    </location>
</feature>
<protein>
    <submittedName>
        <fullName evidence="2">Uncharacterized protein</fullName>
    </submittedName>
</protein>
<evidence type="ECO:0000313" key="3">
    <source>
        <dbReference type="Proteomes" id="UP000823388"/>
    </source>
</evidence>
<reference evidence="2 3" key="1">
    <citation type="submission" date="2020-05" db="EMBL/GenBank/DDBJ databases">
        <title>WGS assembly of Panicum virgatum.</title>
        <authorList>
            <person name="Lovell J.T."/>
            <person name="Jenkins J."/>
            <person name="Shu S."/>
            <person name="Juenger T.E."/>
            <person name="Schmutz J."/>
        </authorList>
    </citation>
    <scope>NUCLEOTIDE SEQUENCE</scope>
    <source>
        <strain evidence="2">AP13</strain>
        <strain evidence="3">cv. AP13</strain>
    </source>
</reference>
<keyword evidence="3" id="KW-1185">Reference proteome</keyword>
<dbReference type="Proteomes" id="UP000823388">
    <property type="component" value="Chromosome 4K"/>
</dbReference>
<dbReference type="EMBL" id="CM029043">
    <property type="protein sequence ID" value="KAG2612022.1"/>
    <property type="molecule type" value="Genomic_DNA"/>
</dbReference>
<dbReference type="EMBL" id="CM029043">
    <property type="protein sequence ID" value="KAG2612020.1"/>
    <property type="molecule type" value="Genomic_DNA"/>
</dbReference>
<dbReference type="EMBL" id="CM029043">
    <property type="protein sequence ID" value="KAG2612021.1"/>
    <property type="molecule type" value="Genomic_DNA"/>
</dbReference>